<keyword evidence="5" id="KW-1185">Reference proteome</keyword>
<dbReference type="AlphaFoldDB" id="A0A835BLT2"/>
<dbReference type="InterPro" id="IPR025521">
    <property type="entry name" value="Neprosin_propep"/>
</dbReference>
<dbReference type="OrthoDB" id="777472at2759"/>
<dbReference type="PANTHER" id="PTHR31589:SF237">
    <property type="entry name" value="OS08G0411100 PROTEIN"/>
    <property type="match status" value="1"/>
</dbReference>
<accession>A0A835BLT2</accession>
<comment type="caution">
    <text evidence="4">The sequence shown here is derived from an EMBL/GenBank/DDBJ whole genome shotgun (WGS) entry which is preliminary data.</text>
</comment>
<name>A0A835BLT2_9POAL</name>
<protein>
    <recommendedName>
        <fullName evidence="6">Neprosin domain-containing protein</fullName>
    </recommendedName>
</protein>
<feature type="domain" description="Neprosin PEP catalytic" evidence="2">
    <location>
        <begin position="108"/>
        <end position="198"/>
    </location>
</feature>
<proteinExistence type="predicted"/>
<sequence length="221" mass="24054">MQLKILNKPYVKSFKDEYGVIFDCVDMYKQPALDHPLLKNHTLQISPNSSLKSTMADPLTSGVGLREICPTGTVPIRRTLKQDLTGASMPLSRFQPDEESSGVPGQHADDYKTTGCLNVICPGFVVLSQTASPGMVLSNGFATAAISISKDSQTGNWQVFLNQQIVGYFPKELINGMSGATEVQMGGTTYAPPGQKRAPVWVLAWHRRLARAPLPPGLHRS</sequence>
<feature type="domain" description="Neprosin activation peptide" evidence="3">
    <location>
        <begin position="14"/>
        <end position="89"/>
    </location>
</feature>
<dbReference type="Pfam" id="PF14365">
    <property type="entry name" value="Neprosin_AP"/>
    <property type="match status" value="1"/>
</dbReference>
<gene>
    <name evidence="4" type="ORF">HU200_033283</name>
</gene>
<dbReference type="Pfam" id="PF03080">
    <property type="entry name" value="Neprosin"/>
    <property type="match status" value="1"/>
</dbReference>
<evidence type="ECO:0000256" key="1">
    <source>
        <dbReference type="SAM" id="MobiDB-lite"/>
    </source>
</evidence>
<evidence type="ECO:0000259" key="2">
    <source>
        <dbReference type="Pfam" id="PF03080"/>
    </source>
</evidence>
<dbReference type="InterPro" id="IPR004314">
    <property type="entry name" value="Neprosin"/>
</dbReference>
<dbReference type="PANTHER" id="PTHR31589">
    <property type="entry name" value="PROTEIN, PUTATIVE (DUF239)-RELATED-RELATED"/>
    <property type="match status" value="1"/>
</dbReference>
<evidence type="ECO:0000313" key="5">
    <source>
        <dbReference type="Proteomes" id="UP000636709"/>
    </source>
</evidence>
<dbReference type="InterPro" id="IPR053168">
    <property type="entry name" value="Glutamic_endopeptidase"/>
</dbReference>
<evidence type="ECO:0000259" key="3">
    <source>
        <dbReference type="Pfam" id="PF14365"/>
    </source>
</evidence>
<evidence type="ECO:0000313" key="4">
    <source>
        <dbReference type="EMBL" id="KAF8701951.1"/>
    </source>
</evidence>
<organism evidence="4 5">
    <name type="scientific">Digitaria exilis</name>
    <dbReference type="NCBI Taxonomy" id="1010633"/>
    <lineage>
        <taxon>Eukaryota</taxon>
        <taxon>Viridiplantae</taxon>
        <taxon>Streptophyta</taxon>
        <taxon>Embryophyta</taxon>
        <taxon>Tracheophyta</taxon>
        <taxon>Spermatophyta</taxon>
        <taxon>Magnoliopsida</taxon>
        <taxon>Liliopsida</taxon>
        <taxon>Poales</taxon>
        <taxon>Poaceae</taxon>
        <taxon>PACMAD clade</taxon>
        <taxon>Panicoideae</taxon>
        <taxon>Panicodae</taxon>
        <taxon>Paniceae</taxon>
        <taxon>Anthephorinae</taxon>
        <taxon>Digitaria</taxon>
    </lineage>
</organism>
<reference evidence="4" key="1">
    <citation type="submission" date="2020-07" db="EMBL/GenBank/DDBJ databases">
        <title>Genome sequence and genetic diversity analysis of an under-domesticated orphan crop, white fonio (Digitaria exilis).</title>
        <authorList>
            <person name="Bennetzen J.L."/>
            <person name="Chen S."/>
            <person name="Ma X."/>
            <person name="Wang X."/>
            <person name="Yssel A.E.J."/>
            <person name="Chaluvadi S.R."/>
            <person name="Johnson M."/>
            <person name="Gangashetty P."/>
            <person name="Hamidou F."/>
            <person name="Sanogo M.D."/>
            <person name="Zwaenepoel A."/>
            <person name="Wallace J."/>
            <person name="Van De Peer Y."/>
            <person name="Van Deynze A."/>
        </authorList>
    </citation>
    <scope>NUCLEOTIDE SEQUENCE</scope>
    <source>
        <tissue evidence="4">Leaves</tissue>
    </source>
</reference>
<dbReference type="EMBL" id="JACEFO010001795">
    <property type="protein sequence ID" value="KAF8701951.1"/>
    <property type="molecule type" value="Genomic_DNA"/>
</dbReference>
<evidence type="ECO:0008006" key="6">
    <source>
        <dbReference type="Google" id="ProtNLM"/>
    </source>
</evidence>
<dbReference type="Proteomes" id="UP000636709">
    <property type="component" value="Unassembled WGS sequence"/>
</dbReference>
<feature type="region of interest" description="Disordered" evidence="1">
    <location>
        <begin position="87"/>
        <end position="106"/>
    </location>
</feature>